<dbReference type="Gene3D" id="1.10.10.60">
    <property type="entry name" value="Homeodomain-like"/>
    <property type="match status" value="2"/>
</dbReference>
<evidence type="ECO:0000256" key="4">
    <source>
        <dbReference type="ARBA" id="ARBA00022729"/>
    </source>
</evidence>
<dbReference type="InterPro" id="IPR003313">
    <property type="entry name" value="AraC-bd"/>
</dbReference>
<dbReference type="EMBL" id="CP016808">
    <property type="protein sequence ID" value="ANY68439.1"/>
    <property type="molecule type" value="Genomic_DNA"/>
</dbReference>
<dbReference type="InterPro" id="IPR051313">
    <property type="entry name" value="Bact_iron-sidero_bind"/>
</dbReference>
<dbReference type="PROSITE" id="PS01124">
    <property type="entry name" value="HTH_ARAC_FAMILY_2"/>
    <property type="match status" value="1"/>
</dbReference>
<dbReference type="Gene3D" id="3.40.50.1980">
    <property type="entry name" value="Nitrogenase molybdenum iron protein domain"/>
    <property type="match status" value="2"/>
</dbReference>
<dbReference type="GO" id="GO:0043565">
    <property type="term" value="F:sequence-specific DNA binding"/>
    <property type="evidence" value="ECO:0007669"/>
    <property type="project" value="InterPro"/>
</dbReference>
<dbReference type="SMART" id="SM00342">
    <property type="entry name" value="HTH_ARAC"/>
    <property type="match status" value="1"/>
</dbReference>
<dbReference type="PANTHER" id="PTHR30532">
    <property type="entry name" value="IRON III DICITRATE-BINDING PERIPLASMIC PROTEIN"/>
    <property type="match status" value="1"/>
</dbReference>
<keyword evidence="5" id="KW-0805">Transcription regulation</keyword>
<comment type="subcellular location">
    <subcellularLocation>
        <location evidence="1">Cell envelope</location>
    </subcellularLocation>
</comment>
<dbReference type="AlphaFoldDB" id="A0A1B2DL67"/>
<protein>
    <recommendedName>
        <fullName evidence="11">Fe3+-hydroxamate ABC transporter substrate-binding protein</fullName>
    </recommendedName>
</protein>
<dbReference type="PANTHER" id="PTHR30532:SF26">
    <property type="entry name" value="IRON(3+)-HYDROXAMATE-BINDING PROTEIN FHUD"/>
    <property type="match status" value="1"/>
</dbReference>
<keyword evidence="3" id="KW-0813">Transport</keyword>
<dbReference type="InterPro" id="IPR002491">
    <property type="entry name" value="ABC_transptr_periplasmic_BD"/>
</dbReference>
<evidence type="ECO:0000313" key="10">
    <source>
        <dbReference type="EMBL" id="ANY68439.1"/>
    </source>
</evidence>
<dbReference type="Pfam" id="PF12833">
    <property type="entry name" value="HTH_18"/>
    <property type="match status" value="1"/>
</dbReference>
<feature type="domain" description="Fe/B12 periplasmic-binding" evidence="9">
    <location>
        <begin position="274"/>
        <end position="532"/>
    </location>
</feature>
<sequence>MAYQHDGQAAALPPALLFSGLEYRLYDCHKGEEQGKGRAFVWLAAYTLLAVTQGQGTITINGVSHPAAYGKCFLLAPNTAIGVESEAFQPIRLYELSFEIGAQDEELLADGGEMVFEPFALLEDMLLSLRGKPPRGKLEALQRHIQFQQLMLEVLKRQHKEEDEPDARGAVERTISFMQHSYKEEISIGRLAQEVNMSRWQYGEKFKALTGSTPTAYLTALRIERAKQLLLSQTARVREIAGRVGFGDEYYFSRRFKQTTGLTPTQYMQEFGRAPRIFSIQYIGELLALGIRPIAVNSAMFPVFEEEALRGVHGIEEPIDAEQIMRLNPDLILYPSFIKAALIDQLVKIAPMAHVSWNDDVYGRLRAMGELLGRQQEAEEWIAGYLQKAALARERIGCCIRPGETASAFVYVDQTLYMYGTHHFGHTLYEGIGFELPGRLKALTERNKQLKWMPIRLEELPVYAGDRVFFSLAPSGVDEQQGRAILNHPIWNSLPAVRSGCAYIVDPIWGNYNPITLDKHLEEVVRLLEETRKYSPAAGS</sequence>
<comment type="similarity">
    <text evidence="2">Belongs to the bacterial solute-binding protein 8 family.</text>
</comment>
<evidence type="ECO:0000256" key="1">
    <source>
        <dbReference type="ARBA" id="ARBA00004196"/>
    </source>
</evidence>
<proteinExistence type="inferred from homology"/>
<dbReference type="PRINTS" id="PR00032">
    <property type="entry name" value="HTHARAC"/>
</dbReference>
<dbReference type="GO" id="GO:1901678">
    <property type="term" value="P:iron coordination entity transport"/>
    <property type="evidence" value="ECO:0007669"/>
    <property type="project" value="UniProtKB-ARBA"/>
</dbReference>
<evidence type="ECO:0000256" key="6">
    <source>
        <dbReference type="ARBA" id="ARBA00023125"/>
    </source>
</evidence>
<feature type="domain" description="HTH araC/xylS-type" evidence="8">
    <location>
        <begin position="172"/>
        <end position="270"/>
    </location>
</feature>
<dbReference type="GO" id="GO:0030288">
    <property type="term" value="C:outer membrane-bounded periplasmic space"/>
    <property type="evidence" value="ECO:0007669"/>
    <property type="project" value="TreeGrafter"/>
</dbReference>
<dbReference type="SUPFAM" id="SSF46689">
    <property type="entry name" value="Homeodomain-like"/>
    <property type="match status" value="2"/>
</dbReference>
<reference evidence="10" key="1">
    <citation type="submission" date="2016-08" db="EMBL/GenBank/DDBJ databases">
        <title>Complete Genome Seqeunce of Paenibacillus sp. BIHB 4019 from tea rhizoplane.</title>
        <authorList>
            <person name="Thakur R."/>
            <person name="Swarnkar M.K."/>
            <person name="Gulati A."/>
        </authorList>
    </citation>
    <scope>NUCLEOTIDE SEQUENCE [LARGE SCALE GENOMIC DNA]</scope>
    <source>
        <strain evidence="10">BIHB4019</strain>
    </source>
</reference>
<evidence type="ECO:0000256" key="5">
    <source>
        <dbReference type="ARBA" id="ARBA00023015"/>
    </source>
</evidence>
<accession>A0A1B2DL67</accession>
<dbReference type="SUPFAM" id="SSF51215">
    <property type="entry name" value="Regulatory protein AraC"/>
    <property type="match status" value="1"/>
</dbReference>
<dbReference type="InterPro" id="IPR037923">
    <property type="entry name" value="HTH-like"/>
</dbReference>
<evidence type="ECO:0000256" key="2">
    <source>
        <dbReference type="ARBA" id="ARBA00008814"/>
    </source>
</evidence>
<evidence type="ECO:0008006" key="11">
    <source>
        <dbReference type="Google" id="ProtNLM"/>
    </source>
</evidence>
<evidence type="ECO:0000259" key="8">
    <source>
        <dbReference type="PROSITE" id="PS01124"/>
    </source>
</evidence>
<evidence type="ECO:0000259" key="9">
    <source>
        <dbReference type="PROSITE" id="PS50983"/>
    </source>
</evidence>
<dbReference type="InterPro" id="IPR020449">
    <property type="entry name" value="Tscrpt_reg_AraC-type_HTH"/>
</dbReference>
<dbReference type="Pfam" id="PF01497">
    <property type="entry name" value="Peripla_BP_2"/>
    <property type="match status" value="1"/>
</dbReference>
<gene>
    <name evidence="10" type="ORF">BBD42_19650</name>
</gene>
<keyword evidence="7" id="KW-0804">Transcription</keyword>
<keyword evidence="4" id="KW-0732">Signal</keyword>
<dbReference type="InterPro" id="IPR009057">
    <property type="entry name" value="Homeodomain-like_sf"/>
</dbReference>
<keyword evidence="6" id="KW-0238">DNA-binding</keyword>
<evidence type="ECO:0000256" key="3">
    <source>
        <dbReference type="ARBA" id="ARBA00022448"/>
    </source>
</evidence>
<name>A0A1B2DL67_9BACL</name>
<dbReference type="SUPFAM" id="SSF53807">
    <property type="entry name" value="Helical backbone' metal receptor"/>
    <property type="match status" value="1"/>
</dbReference>
<dbReference type="Pfam" id="PF02311">
    <property type="entry name" value="AraC_binding"/>
    <property type="match status" value="1"/>
</dbReference>
<dbReference type="GO" id="GO:0003700">
    <property type="term" value="F:DNA-binding transcription factor activity"/>
    <property type="evidence" value="ECO:0007669"/>
    <property type="project" value="InterPro"/>
</dbReference>
<evidence type="ECO:0000256" key="7">
    <source>
        <dbReference type="ARBA" id="ARBA00023163"/>
    </source>
</evidence>
<organism evidence="10">
    <name type="scientific">Paenibacillus sp. BIHB 4019</name>
    <dbReference type="NCBI Taxonomy" id="1870819"/>
    <lineage>
        <taxon>Bacteria</taxon>
        <taxon>Bacillati</taxon>
        <taxon>Bacillota</taxon>
        <taxon>Bacilli</taxon>
        <taxon>Bacillales</taxon>
        <taxon>Paenibacillaceae</taxon>
        <taxon>Paenibacillus</taxon>
    </lineage>
</organism>
<dbReference type="PROSITE" id="PS50983">
    <property type="entry name" value="FE_B12_PBP"/>
    <property type="match status" value="1"/>
</dbReference>
<dbReference type="InterPro" id="IPR018060">
    <property type="entry name" value="HTH_AraC"/>
</dbReference>